<evidence type="ECO:0000313" key="4">
    <source>
        <dbReference type="Proteomes" id="UP000265768"/>
    </source>
</evidence>
<feature type="transmembrane region" description="Helical" evidence="2">
    <location>
        <begin position="108"/>
        <end position="127"/>
    </location>
</feature>
<keyword evidence="2" id="KW-1133">Transmembrane helix</keyword>
<dbReference type="Pfam" id="PF12666">
    <property type="entry name" value="PrgI"/>
    <property type="match status" value="1"/>
</dbReference>
<organism evidence="3 4">
    <name type="scientific">Bailinhaonella thermotolerans</name>
    <dbReference type="NCBI Taxonomy" id="1070861"/>
    <lineage>
        <taxon>Bacteria</taxon>
        <taxon>Bacillati</taxon>
        <taxon>Actinomycetota</taxon>
        <taxon>Actinomycetes</taxon>
        <taxon>Streptosporangiales</taxon>
        <taxon>Streptosporangiaceae</taxon>
        <taxon>Bailinhaonella</taxon>
    </lineage>
</organism>
<keyword evidence="2" id="KW-0812">Transmembrane</keyword>
<keyword evidence="4" id="KW-1185">Reference proteome</keyword>
<evidence type="ECO:0000313" key="3">
    <source>
        <dbReference type="EMBL" id="RJL31892.1"/>
    </source>
</evidence>
<feature type="transmembrane region" description="Helical" evidence="2">
    <location>
        <begin position="84"/>
        <end position="102"/>
    </location>
</feature>
<sequence>MPAVPAHPHPGLDQRPGVAGRAAARAATPGGAAGHLPAGHVGGPAHEQQAEPQGAAVSDRDRVKIPADVEREDRVLAGLTARQLAILTVAALFGYIIFTLLARLLPAVVAAACVLPLLGLAAALALVRRDGVSLDRLLLAAFDQTAAPRWQVSAPTGARPPEGVGVLELPVRTVRPDGVLDLGSYGVAVLVDCDTVSFALRTAEEQRALVAAFGRWLNSLSHPIQLVAIAEPLDLAPAITRLRADAPALPHPALERAALDHAEFLTRLTTSRDLLRRRVLLVLREPYADGDLDGAARRVLRRAEDSVRALAGSAVSARLLDAEGASAVLAACADPGVPPGLARLAPPDLPITGDQSAEEERK</sequence>
<feature type="compositionally biased region" description="Low complexity" evidence="1">
    <location>
        <begin position="15"/>
        <end position="46"/>
    </location>
</feature>
<evidence type="ECO:0000256" key="1">
    <source>
        <dbReference type="SAM" id="MobiDB-lite"/>
    </source>
</evidence>
<protein>
    <submittedName>
        <fullName evidence="3">PrgI family protein</fullName>
    </submittedName>
</protein>
<keyword evidence="2" id="KW-0472">Membrane</keyword>
<comment type="caution">
    <text evidence="3">The sequence shown here is derived from an EMBL/GenBank/DDBJ whole genome shotgun (WGS) entry which is preliminary data.</text>
</comment>
<reference evidence="3 4" key="1">
    <citation type="submission" date="2018-09" db="EMBL/GenBank/DDBJ databases">
        <title>YIM 75507 draft genome.</title>
        <authorList>
            <person name="Tang S."/>
            <person name="Feng Y."/>
        </authorList>
    </citation>
    <scope>NUCLEOTIDE SEQUENCE [LARGE SCALE GENOMIC DNA]</scope>
    <source>
        <strain evidence="3 4">YIM 75507</strain>
    </source>
</reference>
<feature type="region of interest" description="Disordered" evidence="1">
    <location>
        <begin position="339"/>
        <end position="362"/>
    </location>
</feature>
<dbReference type="EMBL" id="QZEY01000005">
    <property type="protein sequence ID" value="RJL31892.1"/>
    <property type="molecule type" value="Genomic_DNA"/>
</dbReference>
<dbReference type="AlphaFoldDB" id="A0A3A4BLI8"/>
<dbReference type="Proteomes" id="UP000265768">
    <property type="component" value="Unassembled WGS sequence"/>
</dbReference>
<proteinExistence type="predicted"/>
<accession>A0A3A4BLI8</accession>
<gene>
    <name evidence="3" type="ORF">D5H75_15650</name>
</gene>
<evidence type="ECO:0000256" key="2">
    <source>
        <dbReference type="SAM" id="Phobius"/>
    </source>
</evidence>
<feature type="region of interest" description="Disordered" evidence="1">
    <location>
        <begin position="1"/>
        <end position="62"/>
    </location>
</feature>
<name>A0A3A4BLI8_9ACTN</name>
<dbReference type="InterPro" id="IPR024414">
    <property type="entry name" value="Uncharacterised_PrgI"/>
</dbReference>